<keyword evidence="3" id="KW-1185">Reference proteome</keyword>
<dbReference type="InterPro" id="IPR036188">
    <property type="entry name" value="FAD/NAD-bd_sf"/>
</dbReference>
<dbReference type="PANTHER" id="PTHR43747:SF1">
    <property type="entry name" value="SLR1998 PROTEIN"/>
    <property type="match status" value="1"/>
</dbReference>
<accession>A0A840MKJ5</accession>
<sequence>MLRTDVLILGAGPAGATAALNLAGTCDVLMVERLATPTPRIGESLPSAASRLLANMGLWEDFQCQGYAPSDGNRSAWNGIATEQGFLHTPNGHGWHLERAKFERWLRQHALDRGAALLTTSIMTGVTAHPDGWTVQLNTAAGACRAQARILIDASGRSANLARKLGARQQKQDKLVCGWLYGRDPHPTADTRSLIESTAAGWWYTASLPDQQRVLAFHTDSDLPAARAMRTSSWLKQQAMRLETVGSLLKSSGFTSQDEIKLTAAHSAILTPGAGPRWFAVGDAALSFNPLSSQGLFNALYTGLAAANATHRMLQGDPTALADYQRELTNIANRYQRHLDFWYGEEQRWAGSLFWQRRQTRYTHALVQPDWDRSLLAH</sequence>
<protein>
    <submittedName>
        <fullName evidence="2">Flavin-dependent dehydrogenase</fullName>
    </submittedName>
</protein>
<comment type="caution">
    <text evidence="2">The sequence shown here is derived from an EMBL/GenBank/DDBJ whole genome shotgun (WGS) entry which is preliminary data.</text>
</comment>
<dbReference type="SUPFAM" id="SSF51905">
    <property type="entry name" value="FAD/NAD(P)-binding domain"/>
    <property type="match status" value="1"/>
</dbReference>
<gene>
    <name evidence="2" type="ORF">HNQ59_002476</name>
</gene>
<dbReference type="InterPro" id="IPR002938">
    <property type="entry name" value="FAD-bd"/>
</dbReference>
<evidence type="ECO:0000259" key="1">
    <source>
        <dbReference type="Pfam" id="PF01494"/>
    </source>
</evidence>
<dbReference type="GO" id="GO:0071949">
    <property type="term" value="F:FAD binding"/>
    <property type="evidence" value="ECO:0007669"/>
    <property type="project" value="InterPro"/>
</dbReference>
<reference evidence="2 3" key="1">
    <citation type="submission" date="2020-08" db="EMBL/GenBank/DDBJ databases">
        <title>Genomic Encyclopedia of Type Strains, Phase IV (KMG-IV): sequencing the most valuable type-strain genomes for metagenomic binning, comparative biology and taxonomic classification.</title>
        <authorList>
            <person name="Goeker M."/>
        </authorList>
    </citation>
    <scope>NUCLEOTIDE SEQUENCE [LARGE SCALE GENOMIC DNA]</scope>
    <source>
        <strain evidence="2 3">DSM 27165</strain>
    </source>
</reference>
<dbReference type="PRINTS" id="PR00420">
    <property type="entry name" value="RNGMNOXGNASE"/>
</dbReference>
<proteinExistence type="predicted"/>
<dbReference type="PANTHER" id="PTHR43747">
    <property type="entry name" value="FAD-BINDING PROTEIN"/>
    <property type="match status" value="1"/>
</dbReference>
<dbReference type="RefSeq" id="WP_184039587.1">
    <property type="nucleotide sequence ID" value="NZ_JACHHY010000014.1"/>
</dbReference>
<name>A0A840MKJ5_9PROT</name>
<dbReference type="InterPro" id="IPR050816">
    <property type="entry name" value="Flavin-dep_Halogenase_NPB"/>
</dbReference>
<dbReference type="Pfam" id="PF01494">
    <property type="entry name" value="FAD_binding_3"/>
    <property type="match status" value="1"/>
</dbReference>
<feature type="domain" description="FAD-binding" evidence="1">
    <location>
        <begin position="3"/>
        <end position="334"/>
    </location>
</feature>
<dbReference type="Proteomes" id="UP000575898">
    <property type="component" value="Unassembled WGS sequence"/>
</dbReference>
<organism evidence="2 3">
    <name type="scientific">Chitinivorax tropicus</name>
    <dbReference type="NCBI Taxonomy" id="714531"/>
    <lineage>
        <taxon>Bacteria</taxon>
        <taxon>Pseudomonadati</taxon>
        <taxon>Pseudomonadota</taxon>
        <taxon>Betaproteobacteria</taxon>
        <taxon>Chitinivorax</taxon>
    </lineage>
</organism>
<dbReference type="Gene3D" id="3.30.9.100">
    <property type="match status" value="1"/>
</dbReference>
<evidence type="ECO:0000313" key="2">
    <source>
        <dbReference type="EMBL" id="MBB5019178.1"/>
    </source>
</evidence>
<dbReference type="EMBL" id="JACHHY010000014">
    <property type="protein sequence ID" value="MBB5019178.1"/>
    <property type="molecule type" value="Genomic_DNA"/>
</dbReference>
<evidence type="ECO:0000313" key="3">
    <source>
        <dbReference type="Proteomes" id="UP000575898"/>
    </source>
</evidence>
<dbReference type="AlphaFoldDB" id="A0A840MKJ5"/>
<dbReference type="Gene3D" id="3.50.50.60">
    <property type="entry name" value="FAD/NAD(P)-binding domain"/>
    <property type="match status" value="1"/>
</dbReference>